<dbReference type="Pfam" id="PF03235">
    <property type="entry name" value="GmrSD_N"/>
    <property type="match status" value="1"/>
</dbReference>
<evidence type="ECO:0000313" key="5">
    <source>
        <dbReference type="Proteomes" id="UP001203338"/>
    </source>
</evidence>
<dbReference type="RefSeq" id="WP_249698141.1">
    <property type="nucleotide sequence ID" value="NZ_JAMFLX010000004.1"/>
</dbReference>
<dbReference type="Proteomes" id="UP001203338">
    <property type="component" value="Unassembled WGS sequence"/>
</dbReference>
<reference evidence="4 5" key="1">
    <citation type="submission" date="2022-05" db="EMBL/GenBank/DDBJ databases">
        <authorList>
            <person name="Park J.-S."/>
        </authorList>
    </citation>
    <scope>NUCLEOTIDE SEQUENCE [LARGE SCALE GENOMIC DNA]</scope>
    <source>
        <strain evidence="4 5">2012CJ34-2</strain>
    </source>
</reference>
<gene>
    <name evidence="4" type="ORF">M3P05_04450</name>
</gene>
<accession>A0ABT0PCT6</accession>
<feature type="compositionally biased region" description="Acidic residues" evidence="2">
    <location>
        <begin position="1"/>
        <end position="29"/>
    </location>
</feature>
<feature type="coiled-coil region" evidence="1">
    <location>
        <begin position="327"/>
        <end position="382"/>
    </location>
</feature>
<organism evidence="4 5">
    <name type="scientific">Parendozoicomonas callyspongiae</name>
    <dbReference type="NCBI Taxonomy" id="2942213"/>
    <lineage>
        <taxon>Bacteria</taxon>
        <taxon>Pseudomonadati</taxon>
        <taxon>Pseudomonadota</taxon>
        <taxon>Gammaproteobacteria</taxon>
        <taxon>Oceanospirillales</taxon>
        <taxon>Endozoicomonadaceae</taxon>
        <taxon>Parendozoicomonas</taxon>
    </lineage>
</organism>
<proteinExistence type="predicted"/>
<comment type="caution">
    <text evidence="4">The sequence shown here is derived from an EMBL/GenBank/DDBJ whole genome shotgun (WGS) entry which is preliminary data.</text>
</comment>
<keyword evidence="5" id="KW-1185">Reference proteome</keyword>
<evidence type="ECO:0000259" key="3">
    <source>
        <dbReference type="Pfam" id="PF03235"/>
    </source>
</evidence>
<feature type="domain" description="GmrSD restriction endonucleases N-terminal" evidence="3">
    <location>
        <begin position="67"/>
        <end position="198"/>
    </location>
</feature>
<protein>
    <submittedName>
        <fullName evidence="4">DUF262 domain-containing protein</fullName>
    </submittedName>
</protein>
<evidence type="ECO:0000313" key="4">
    <source>
        <dbReference type="EMBL" id="MCL6269194.1"/>
    </source>
</evidence>
<sequence length="386" mass="45304">MSINQDEENTIELEEEQFESEGVENDSNPDDQMQPFNPSKIDIAVSPVSMDSLIERMEHGEIELNTDFQRRADLWSPNKMSRLIESILIRLPLPAFYFDASDEDKWLVVDGLQRLSAIRKFVLDKERPLRLHGLEFLSKELKGKTYDELPRVYKRRLKECQVTTYQIRPTTPTEVKYSIFQRINTGGLTLNNQEIRHAMAKPRERDFLKKCAENQHLIMTMGDQSRRMSDQEHVLRFFAFFQHDFQTSKKNITAFLDDMLEEIKQKTDAELVGLKGLFDTAIERCNRLLDDDVFLKILDGSQKQKRKSSTLFEVWSVCLGRCKPEEFARLESNKDVIKARNRELLKEDIEFFNAITYSTQKLENVKIRHERVKNLLNQVLRETSDA</sequence>
<evidence type="ECO:0000256" key="1">
    <source>
        <dbReference type="SAM" id="Coils"/>
    </source>
</evidence>
<dbReference type="EMBL" id="JAMFLX010000004">
    <property type="protein sequence ID" value="MCL6269194.1"/>
    <property type="molecule type" value="Genomic_DNA"/>
</dbReference>
<evidence type="ECO:0000256" key="2">
    <source>
        <dbReference type="SAM" id="MobiDB-lite"/>
    </source>
</evidence>
<feature type="region of interest" description="Disordered" evidence="2">
    <location>
        <begin position="1"/>
        <end position="38"/>
    </location>
</feature>
<dbReference type="PANTHER" id="PTHR39639:SF1">
    <property type="entry name" value="DUF262 DOMAIN-CONTAINING PROTEIN"/>
    <property type="match status" value="1"/>
</dbReference>
<name>A0ABT0PCT6_9GAMM</name>
<dbReference type="InterPro" id="IPR004919">
    <property type="entry name" value="GmrSD_N"/>
</dbReference>
<keyword evidence="1" id="KW-0175">Coiled coil</keyword>
<dbReference type="PANTHER" id="PTHR39639">
    <property type="entry name" value="CHROMOSOME 16, WHOLE GENOME SHOTGUN SEQUENCE"/>
    <property type="match status" value="1"/>
</dbReference>